<dbReference type="CDD" id="cd04867">
    <property type="entry name" value="TGS_YchF_OLA1"/>
    <property type="match status" value="1"/>
</dbReference>
<dbReference type="CDD" id="cd01900">
    <property type="entry name" value="YchF"/>
    <property type="match status" value="1"/>
</dbReference>
<dbReference type="GO" id="GO:0005737">
    <property type="term" value="C:cytoplasm"/>
    <property type="evidence" value="ECO:0007669"/>
    <property type="project" value="TreeGrafter"/>
</dbReference>
<dbReference type="InterPro" id="IPR012675">
    <property type="entry name" value="Beta-grasp_dom_sf"/>
</dbReference>
<dbReference type="HAMAP" id="MF_00944">
    <property type="entry name" value="YchF_OLA1_ATPase"/>
    <property type="match status" value="1"/>
</dbReference>
<gene>
    <name evidence="6 9" type="primary">ychF</name>
    <name evidence="9" type="ORF">sL5_02580</name>
</gene>
<dbReference type="InterPro" id="IPR031167">
    <property type="entry name" value="G_OBG"/>
</dbReference>
<comment type="caution">
    <text evidence="9">The sequence shown here is derived from an EMBL/GenBank/DDBJ whole genome shotgun (WGS) entry which is preliminary data.</text>
</comment>
<dbReference type="InterPro" id="IPR006073">
    <property type="entry name" value="GTP-bd"/>
</dbReference>
<evidence type="ECO:0000313" key="10">
    <source>
        <dbReference type="Proteomes" id="UP000637906"/>
    </source>
</evidence>
<keyword evidence="2" id="KW-0479">Metal-binding</keyword>
<dbReference type="InterPro" id="IPR023192">
    <property type="entry name" value="TGS-like_dom_sf"/>
</dbReference>
<dbReference type="SUPFAM" id="SSF81271">
    <property type="entry name" value="TGS-like"/>
    <property type="match status" value="1"/>
</dbReference>
<dbReference type="FunFam" id="1.10.150.300:FF:000001">
    <property type="entry name" value="Ribosome-binding ATPase YchF"/>
    <property type="match status" value="1"/>
</dbReference>
<dbReference type="AlphaFoldDB" id="A0A8J3HUF6"/>
<dbReference type="GO" id="GO:0046872">
    <property type="term" value="F:metal ion binding"/>
    <property type="evidence" value="ECO:0007669"/>
    <property type="project" value="UniProtKB-KW"/>
</dbReference>
<dbReference type="SUPFAM" id="SSF52540">
    <property type="entry name" value="P-loop containing nucleoside triphosphate hydrolases"/>
    <property type="match status" value="1"/>
</dbReference>
<dbReference type="InterPro" id="IPR027417">
    <property type="entry name" value="P-loop_NTPase"/>
</dbReference>
<dbReference type="FunFam" id="3.10.20.30:FF:000001">
    <property type="entry name" value="Ribosome-binding ATPase YchF"/>
    <property type="match status" value="1"/>
</dbReference>
<evidence type="ECO:0000259" key="8">
    <source>
        <dbReference type="PROSITE" id="PS51880"/>
    </source>
</evidence>
<dbReference type="EMBL" id="BNGU01000006">
    <property type="protein sequence ID" value="GHM59265.1"/>
    <property type="molecule type" value="Genomic_DNA"/>
</dbReference>
<feature type="domain" description="TGS" evidence="8">
    <location>
        <begin position="277"/>
        <end position="360"/>
    </location>
</feature>
<proteinExistence type="inferred from homology"/>
<dbReference type="PROSITE" id="PS51710">
    <property type="entry name" value="G_OBG"/>
    <property type="match status" value="1"/>
</dbReference>
<keyword evidence="4 6" id="KW-0067">ATP-binding</keyword>
<dbReference type="InterPro" id="IPR004396">
    <property type="entry name" value="ATPase_YchF/OLA1"/>
</dbReference>
<comment type="cofactor">
    <cofactor evidence="1">
        <name>Mg(2+)</name>
        <dbReference type="ChEBI" id="CHEBI:18420"/>
    </cofactor>
</comment>
<evidence type="ECO:0000256" key="6">
    <source>
        <dbReference type="HAMAP-Rule" id="MF_00944"/>
    </source>
</evidence>
<keyword evidence="5" id="KW-0460">Magnesium</keyword>
<keyword evidence="10" id="KW-1185">Reference proteome</keyword>
<accession>A0A8J3HUF6</accession>
<dbReference type="NCBIfam" id="TIGR00092">
    <property type="entry name" value="redox-regulated ATPase YchF"/>
    <property type="match status" value="1"/>
</dbReference>
<evidence type="ECO:0000256" key="2">
    <source>
        <dbReference type="ARBA" id="ARBA00022723"/>
    </source>
</evidence>
<dbReference type="Gene3D" id="1.10.150.300">
    <property type="entry name" value="TGS-like domain"/>
    <property type="match status" value="1"/>
</dbReference>
<evidence type="ECO:0000256" key="5">
    <source>
        <dbReference type="ARBA" id="ARBA00022842"/>
    </source>
</evidence>
<dbReference type="Gene3D" id="3.10.20.30">
    <property type="match status" value="1"/>
</dbReference>
<keyword evidence="3 6" id="KW-0547">Nucleotide-binding</keyword>
<dbReference type="PRINTS" id="PR00326">
    <property type="entry name" value="GTP1OBG"/>
</dbReference>
<name>A0A8J3HUF6_9RICK</name>
<feature type="binding site" evidence="6">
    <location>
        <begin position="12"/>
        <end position="17"/>
    </location>
    <ligand>
        <name>ATP</name>
        <dbReference type="ChEBI" id="CHEBI:30616"/>
    </ligand>
</feature>
<evidence type="ECO:0000256" key="3">
    <source>
        <dbReference type="ARBA" id="ARBA00022741"/>
    </source>
</evidence>
<evidence type="ECO:0000259" key="7">
    <source>
        <dbReference type="PROSITE" id="PS51710"/>
    </source>
</evidence>
<dbReference type="PIRSF" id="PIRSF006641">
    <property type="entry name" value="CHP00092"/>
    <property type="match status" value="1"/>
</dbReference>
<comment type="function">
    <text evidence="6">ATPase that binds to both the 70S ribosome and the 50S ribosomal subunit in a nucleotide-independent manner.</text>
</comment>
<dbReference type="GO" id="GO:0043023">
    <property type="term" value="F:ribosomal large subunit binding"/>
    <property type="evidence" value="ECO:0007669"/>
    <property type="project" value="UniProtKB-UniRule"/>
</dbReference>
<dbReference type="InterPro" id="IPR013029">
    <property type="entry name" value="YchF_C"/>
</dbReference>
<sequence length="362" mass="39933">MSVNCGIVGLPNIGKSTLFNALTQTALAEAANYPFCTIEPNVGRVAIKDRRLVELAKIAGSQKVIYNQLEVVDIAGLVKGASKGEGLGNKFLSHIREVDAIIHLLRCFEDSDVPHVHNDIDPISDAETVEMELILADIDSIERRLPQLQKGIKSGNKESKKTLDLMLEILEVLKNGKPARSLGYPNEGEIRLLQLLTTKPIMYVCNVEDTNLISGNELSRSVEKMANKTGSCCVSAKLEAEIANLESEEEKADFLSEFGLKESGLDSIVKIMYNLLNMITFFTIGPKEARAWPIRNDTTAEKAAGVIHSDFERGFIKAETISFEDYLQYGGEAGCKDAGKSRFEGKEYIVQDGDVIHFRFNT</sequence>
<evidence type="ECO:0000256" key="4">
    <source>
        <dbReference type="ARBA" id="ARBA00022840"/>
    </source>
</evidence>
<dbReference type="InterPro" id="IPR041706">
    <property type="entry name" value="YchF_N"/>
</dbReference>
<dbReference type="Gene3D" id="3.40.50.300">
    <property type="entry name" value="P-loop containing nucleotide triphosphate hydrolases"/>
    <property type="match status" value="1"/>
</dbReference>
<comment type="similarity">
    <text evidence="6">Belongs to the TRAFAC class OBG-HflX-like GTPase superfamily. OBG GTPase family. YchF/OLA1 subfamily.</text>
</comment>
<dbReference type="InterPro" id="IPR004095">
    <property type="entry name" value="TGS"/>
</dbReference>
<dbReference type="GO" id="GO:0005524">
    <property type="term" value="F:ATP binding"/>
    <property type="evidence" value="ECO:0007669"/>
    <property type="project" value="UniProtKB-UniRule"/>
</dbReference>
<dbReference type="GO" id="GO:0005525">
    <property type="term" value="F:GTP binding"/>
    <property type="evidence" value="ECO:0007669"/>
    <property type="project" value="InterPro"/>
</dbReference>
<dbReference type="PANTHER" id="PTHR23305:SF18">
    <property type="entry name" value="OBG-TYPE G DOMAIN-CONTAINING PROTEIN"/>
    <property type="match status" value="1"/>
</dbReference>
<protein>
    <recommendedName>
        <fullName evidence="6">Ribosome-binding ATPase YchF</fullName>
    </recommendedName>
</protein>
<organism evidence="9 10">
    <name type="scientific">Candidatus Mesenet longicola</name>
    <dbReference type="NCBI Taxonomy" id="1892558"/>
    <lineage>
        <taxon>Bacteria</taxon>
        <taxon>Pseudomonadati</taxon>
        <taxon>Pseudomonadota</taxon>
        <taxon>Alphaproteobacteria</taxon>
        <taxon>Rickettsiales</taxon>
        <taxon>Anaplasmataceae</taxon>
        <taxon>Candidatus Mesenet</taxon>
    </lineage>
</organism>
<dbReference type="GO" id="GO:0016887">
    <property type="term" value="F:ATP hydrolysis activity"/>
    <property type="evidence" value="ECO:0007669"/>
    <property type="project" value="UniProtKB-UniRule"/>
</dbReference>
<reference evidence="9 10" key="1">
    <citation type="journal article" date="2021" name="Microb. Ecol.">
        <title>Candidatus Mesenet longicola: Novel Endosymbionts of Brontispa longissima that Induce Cytoplasmic Incompatibility.</title>
        <authorList>
            <person name="Takano S."/>
            <person name="Gotoh Y."/>
            <person name="Hayashi T."/>
        </authorList>
    </citation>
    <scope>NUCLEOTIDE SEQUENCE [LARGE SCALE GENOMIC DNA]</scope>
    <source>
        <strain evidence="9">L5</strain>
    </source>
</reference>
<evidence type="ECO:0000313" key="9">
    <source>
        <dbReference type="EMBL" id="GHM59265.1"/>
    </source>
</evidence>
<dbReference type="PROSITE" id="PS51880">
    <property type="entry name" value="TGS"/>
    <property type="match status" value="1"/>
</dbReference>
<dbReference type="InterPro" id="IPR012676">
    <property type="entry name" value="TGS-like"/>
</dbReference>
<evidence type="ECO:0000256" key="1">
    <source>
        <dbReference type="ARBA" id="ARBA00001946"/>
    </source>
</evidence>
<dbReference type="Pfam" id="PF06071">
    <property type="entry name" value="YchF-GTPase_C"/>
    <property type="match status" value="1"/>
</dbReference>
<feature type="domain" description="OBG-type G" evidence="7">
    <location>
        <begin position="3"/>
        <end position="277"/>
    </location>
</feature>
<dbReference type="Pfam" id="PF01926">
    <property type="entry name" value="MMR_HSR1"/>
    <property type="match status" value="1"/>
</dbReference>
<dbReference type="Proteomes" id="UP000637906">
    <property type="component" value="Unassembled WGS sequence"/>
</dbReference>
<dbReference type="PANTHER" id="PTHR23305">
    <property type="entry name" value="OBG GTPASE FAMILY"/>
    <property type="match status" value="1"/>
</dbReference>